<comment type="caution">
    <text evidence="4">The sequence shown here is derived from an EMBL/GenBank/DDBJ whole genome shotgun (WGS) entry which is preliminary data.</text>
</comment>
<evidence type="ECO:0000313" key="5">
    <source>
        <dbReference type="Proteomes" id="UP001501343"/>
    </source>
</evidence>
<name>A0ABN2PFM0_9MICO</name>
<dbReference type="InterPro" id="IPR027051">
    <property type="entry name" value="XdhC_Rossmann_dom"/>
</dbReference>
<evidence type="ECO:0000259" key="2">
    <source>
        <dbReference type="Pfam" id="PF02625"/>
    </source>
</evidence>
<reference evidence="4 5" key="1">
    <citation type="journal article" date="2019" name="Int. J. Syst. Evol. Microbiol.">
        <title>The Global Catalogue of Microorganisms (GCM) 10K type strain sequencing project: providing services to taxonomists for standard genome sequencing and annotation.</title>
        <authorList>
            <consortium name="The Broad Institute Genomics Platform"/>
            <consortium name="The Broad Institute Genome Sequencing Center for Infectious Disease"/>
            <person name="Wu L."/>
            <person name="Ma J."/>
        </authorList>
    </citation>
    <scope>NUCLEOTIDE SEQUENCE [LARGE SCALE GENOMIC DNA]</scope>
    <source>
        <strain evidence="4 5">JCM 14900</strain>
    </source>
</reference>
<gene>
    <name evidence="4" type="ORF">GCM10009775_11320</name>
</gene>
<dbReference type="PANTHER" id="PTHR30388">
    <property type="entry name" value="ALDEHYDE OXIDOREDUCTASE MOLYBDENUM COFACTOR ASSEMBLY PROTEIN"/>
    <property type="match status" value="1"/>
</dbReference>
<dbReference type="SUPFAM" id="SSF51984">
    <property type="entry name" value="MurCD N-terminal domain"/>
    <property type="match status" value="1"/>
</dbReference>
<accession>A0ABN2PFM0</accession>
<keyword evidence="5" id="KW-1185">Reference proteome</keyword>
<proteinExistence type="predicted"/>
<dbReference type="Proteomes" id="UP001501343">
    <property type="component" value="Unassembled WGS sequence"/>
</dbReference>
<organism evidence="4 5">
    <name type="scientific">Microbacterium aoyamense</name>
    <dbReference type="NCBI Taxonomy" id="344166"/>
    <lineage>
        <taxon>Bacteria</taxon>
        <taxon>Bacillati</taxon>
        <taxon>Actinomycetota</taxon>
        <taxon>Actinomycetes</taxon>
        <taxon>Micrococcales</taxon>
        <taxon>Microbacteriaceae</taxon>
        <taxon>Microbacterium</taxon>
    </lineage>
</organism>
<protein>
    <recommendedName>
        <fullName evidence="6">Xanthine dehydrogenase accessory factor</fullName>
    </recommendedName>
</protein>
<dbReference type="RefSeq" id="WP_248146260.1">
    <property type="nucleotide sequence ID" value="NZ_BAAAOF010000002.1"/>
</dbReference>
<evidence type="ECO:0008006" key="6">
    <source>
        <dbReference type="Google" id="ProtNLM"/>
    </source>
</evidence>
<dbReference type="Gene3D" id="3.40.50.720">
    <property type="entry name" value="NAD(P)-binding Rossmann-like Domain"/>
    <property type="match status" value="1"/>
</dbReference>
<feature type="domain" description="XdhC Rossmann" evidence="3">
    <location>
        <begin position="139"/>
        <end position="281"/>
    </location>
</feature>
<dbReference type="Pfam" id="PF13478">
    <property type="entry name" value="XdhC_C"/>
    <property type="match status" value="1"/>
</dbReference>
<sequence>MLELARDLLPLLREGTPVAAVTVTRVLRSAPRGAGASMAVTADGRIIGSISGGCVEGDAVVLAHTARVTGEVQTARLGFSDDAAHAAGLACGGSVDVVAYPVPTDAAAFDALEAAAAGRAASLVLPGVVELSIEPAPRLVIVGAGEHAAALCRVASSAGFAVTVVDVWESLVTRERFPDAAELVIGMPDEHLAATHQGGFTAVCVLSHDERLDVPALEIALRRDVDFVGAMGARGTVTHRAALLRERGVTDAELARLHSPLGLDLGGRTPAETAIAVLAEIVASRHDGTGSPLRDLTGAIHATSEVSTGIGPIPFTHPNPVRGSDLGACRTTGVTP</sequence>
<evidence type="ECO:0000256" key="1">
    <source>
        <dbReference type="SAM" id="MobiDB-lite"/>
    </source>
</evidence>
<feature type="region of interest" description="Disordered" evidence="1">
    <location>
        <begin position="310"/>
        <end position="336"/>
    </location>
</feature>
<evidence type="ECO:0000313" key="4">
    <source>
        <dbReference type="EMBL" id="GAA1920497.1"/>
    </source>
</evidence>
<evidence type="ECO:0000259" key="3">
    <source>
        <dbReference type="Pfam" id="PF13478"/>
    </source>
</evidence>
<dbReference type="InterPro" id="IPR052698">
    <property type="entry name" value="MoCofactor_Util/Proc"/>
</dbReference>
<dbReference type="InterPro" id="IPR003777">
    <property type="entry name" value="XdhC_CoxI"/>
</dbReference>
<dbReference type="EMBL" id="BAAAOF010000002">
    <property type="protein sequence ID" value="GAA1920497.1"/>
    <property type="molecule type" value="Genomic_DNA"/>
</dbReference>
<feature type="domain" description="XdhC- CoxI" evidence="2">
    <location>
        <begin position="11"/>
        <end position="76"/>
    </location>
</feature>
<dbReference type="PANTHER" id="PTHR30388:SF4">
    <property type="entry name" value="MOLYBDENUM COFACTOR INSERTION CHAPERONE PAOD"/>
    <property type="match status" value="1"/>
</dbReference>
<dbReference type="Pfam" id="PF02625">
    <property type="entry name" value="XdhC_CoxI"/>
    <property type="match status" value="1"/>
</dbReference>